<comment type="similarity">
    <text evidence="1 5 6">Belongs to the peptidase S8 family.</text>
</comment>
<keyword evidence="11" id="KW-1185">Reference proteome</keyword>
<keyword evidence="2 5" id="KW-0645">Protease</keyword>
<feature type="domain" description="Inhibitor I9" evidence="8">
    <location>
        <begin position="38"/>
        <end position="111"/>
    </location>
</feature>
<name>A0A143HN66_MICTH</name>
<dbReference type="Pfam" id="PF18885">
    <property type="entry name" value="DUF5648"/>
    <property type="match status" value="1"/>
</dbReference>
<dbReference type="GeneID" id="76608709"/>
<protein>
    <recommendedName>
        <fullName evidence="12">Peptidase inhibitor I9</fullName>
    </recommendedName>
</protein>
<reference evidence="11" key="1">
    <citation type="submission" date="2016-03" db="EMBL/GenBank/DDBJ databases">
        <authorList>
            <person name="Lee Y.-S."/>
            <person name="Choi Y.-L."/>
        </authorList>
    </citation>
    <scope>NUCLEOTIDE SEQUENCE [LARGE SCALE GENOMIC DNA]</scope>
    <source>
        <strain evidence="11">DAU221</strain>
    </source>
</reference>
<dbReference type="Gene3D" id="3.40.50.200">
    <property type="entry name" value="Peptidase S8/S53 domain"/>
    <property type="match status" value="1"/>
</dbReference>
<dbReference type="FunFam" id="3.40.50.200:FF:000014">
    <property type="entry name" value="Proteinase K"/>
    <property type="match status" value="1"/>
</dbReference>
<dbReference type="GO" id="GO:0005615">
    <property type="term" value="C:extracellular space"/>
    <property type="evidence" value="ECO:0007669"/>
    <property type="project" value="TreeGrafter"/>
</dbReference>
<dbReference type="EMBL" id="CP014864">
    <property type="protein sequence ID" value="AMX03149.1"/>
    <property type="molecule type" value="Genomic_DNA"/>
</dbReference>
<dbReference type="Pfam" id="PF05922">
    <property type="entry name" value="Inhibitor_I9"/>
    <property type="match status" value="1"/>
</dbReference>
<dbReference type="PANTHER" id="PTHR43806:SF11">
    <property type="entry name" value="CEREVISIN-RELATED"/>
    <property type="match status" value="1"/>
</dbReference>
<evidence type="ECO:0008006" key="12">
    <source>
        <dbReference type="Google" id="ProtNLM"/>
    </source>
</evidence>
<dbReference type="InterPro" id="IPR036852">
    <property type="entry name" value="Peptidase_S8/S53_dom_sf"/>
</dbReference>
<feature type="active site" description="Charge relay system" evidence="5">
    <location>
        <position position="157"/>
    </location>
</feature>
<dbReference type="InterPro" id="IPR034193">
    <property type="entry name" value="PCSK9_ProteinaseK-like"/>
</dbReference>
<keyword evidence="3 5" id="KW-0378">Hydrolase</keyword>
<evidence type="ECO:0000256" key="4">
    <source>
        <dbReference type="ARBA" id="ARBA00022825"/>
    </source>
</evidence>
<dbReference type="PROSITE" id="PS00138">
    <property type="entry name" value="SUBTILASE_SER"/>
    <property type="match status" value="1"/>
</dbReference>
<evidence type="ECO:0000256" key="6">
    <source>
        <dbReference type="RuleBase" id="RU003355"/>
    </source>
</evidence>
<sequence length="542" mass="59494">MKGNILSRTFLAAILFFIFSKSAISAEIYFSENSETDKYVVVLKDKKNGNRELISKYAGLKHSEKAALMAYENRLNIRRVYNEVINGFVVEGDLDSVKELSKNPEVEYIEQVGKVSISATQYEAVWNLDRIDQRNKNYDGKYTYDRTGSGVNAYIIDTGIRISHSEFEGRAKAGWDFVLNQVGDGTDCHGHGTHVAGIVGGKTYGVAKAVTLTALRVLACDGYGSNDDVIAALEWVIQNGKKPGVINMSLGSGASLAVDTAVKNAINAGFAVVAAAGNEAQDACNRSPARAKEVITVGATDRNDRVAWFSNYGQCLDVWAPGVDIISADSSSDKASILRDGTSMAAPHVTGIAALYLQGSPNASANSVINNIMGKVTYGKLVNIPPERECPNLLAYSKGTSNTYTAIHRYYNGEVKNHFYTKNWSELQSAPTPTWRYEGVIGYAYRKNTENTKPFYRYYHSGVKDHFYTTNYGELGSGHSGWVYEGIAAYLPTSGNTKDIYRYYNSMVKDHFYTTSWGELEGGNSNWKYEGIAGKIFAGPQD</sequence>
<dbReference type="InterPro" id="IPR023827">
    <property type="entry name" value="Peptidase_S8_Asp-AS"/>
</dbReference>
<dbReference type="InterPro" id="IPR015500">
    <property type="entry name" value="Peptidase_S8_subtilisin-rel"/>
</dbReference>
<dbReference type="InterPro" id="IPR010259">
    <property type="entry name" value="S8pro/Inhibitor_I9"/>
</dbReference>
<dbReference type="PROSITE" id="PS00136">
    <property type="entry name" value="SUBTILASE_ASP"/>
    <property type="match status" value="1"/>
</dbReference>
<dbReference type="GO" id="GO:0006508">
    <property type="term" value="P:proteolysis"/>
    <property type="evidence" value="ECO:0007669"/>
    <property type="project" value="UniProtKB-KW"/>
</dbReference>
<dbReference type="KEGG" id="mthd:A3224_11705"/>
<feature type="domain" description="DUF5648" evidence="9">
    <location>
        <begin position="407"/>
        <end position="536"/>
    </location>
</feature>
<evidence type="ECO:0000313" key="11">
    <source>
        <dbReference type="Proteomes" id="UP000076077"/>
    </source>
</evidence>
<dbReference type="GO" id="GO:0004252">
    <property type="term" value="F:serine-type endopeptidase activity"/>
    <property type="evidence" value="ECO:0007669"/>
    <property type="project" value="UniProtKB-UniRule"/>
</dbReference>
<dbReference type="InterPro" id="IPR022398">
    <property type="entry name" value="Peptidase_S8_His-AS"/>
</dbReference>
<dbReference type="InterPro" id="IPR043708">
    <property type="entry name" value="DUF5648"/>
</dbReference>
<evidence type="ECO:0000256" key="1">
    <source>
        <dbReference type="ARBA" id="ARBA00011073"/>
    </source>
</evidence>
<evidence type="ECO:0000256" key="5">
    <source>
        <dbReference type="PROSITE-ProRule" id="PRU01240"/>
    </source>
</evidence>
<dbReference type="InterPro" id="IPR037045">
    <property type="entry name" value="S8pro/Inhibitor_I9_sf"/>
</dbReference>
<feature type="active site" description="Charge relay system" evidence="5">
    <location>
        <position position="343"/>
    </location>
</feature>
<dbReference type="PANTHER" id="PTHR43806">
    <property type="entry name" value="PEPTIDASE S8"/>
    <property type="match status" value="1"/>
</dbReference>
<dbReference type="Pfam" id="PF00082">
    <property type="entry name" value="Peptidase_S8"/>
    <property type="match status" value="1"/>
</dbReference>
<dbReference type="PROSITE" id="PS00137">
    <property type="entry name" value="SUBTILASE_HIS"/>
    <property type="match status" value="1"/>
</dbReference>
<dbReference type="InterPro" id="IPR000209">
    <property type="entry name" value="Peptidase_S8/S53_dom"/>
</dbReference>
<dbReference type="InterPro" id="IPR050131">
    <property type="entry name" value="Peptidase_S8_subtilisin-like"/>
</dbReference>
<evidence type="ECO:0000313" key="10">
    <source>
        <dbReference type="EMBL" id="AMX03149.1"/>
    </source>
</evidence>
<dbReference type="Gene3D" id="3.30.70.80">
    <property type="entry name" value="Peptidase S8 propeptide/proteinase inhibitor I9"/>
    <property type="match status" value="1"/>
</dbReference>
<dbReference type="SUPFAM" id="SSF52743">
    <property type="entry name" value="Subtilisin-like"/>
    <property type="match status" value="1"/>
</dbReference>
<accession>A0A143HN66</accession>
<evidence type="ECO:0000256" key="3">
    <source>
        <dbReference type="ARBA" id="ARBA00022801"/>
    </source>
</evidence>
<proteinExistence type="inferred from homology"/>
<evidence type="ECO:0000259" key="8">
    <source>
        <dbReference type="Pfam" id="PF05922"/>
    </source>
</evidence>
<dbReference type="RefSeq" id="WP_067154782.1">
    <property type="nucleotide sequence ID" value="NZ_CP014864.1"/>
</dbReference>
<dbReference type="OrthoDB" id="9805159at2"/>
<feature type="domain" description="Peptidase S8/S53" evidence="7">
    <location>
        <begin position="150"/>
        <end position="373"/>
    </location>
</feature>
<dbReference type="AlphaFoldDB" id="A0A143HN66"/>
<evidence type="ECO:0000259" key="7">
    <source>
        <dbReference type="Pfam" id="PF00082"/>
    </source>
</evidence>
<keyword evidence="4 5" id="KW-0720">Serine protease</keyword>
<dbReference type="InterPro" id="IPR023828">
    <property type="entry name" value="Peptidase_S8_Ser-AS"/>
</dbReference>
<evidence type="ECO:0000259" key="9">
    <source>
        <dbReference type="Pfam" id="PF18885"/>
    </source>
</evidence>
<dbReference type="PRINTS" id="PR00723">
    <property type="entry name" value="SUBTILISIN"/>
</dbReference>
<dbReference type="PROSITE" id="PS51892">
    <property type="entry name" value="SUBTILASE"/>
    <property type="match status" value="1"/>
</dbReference>
<dbReference type="SUPFAM" id="SSF54897">
    <property type="entry name" value="Protease propeptides/inhibitors"/>
    <property type="match status" value="1"/>
</dbReference>
<feature type="active site" description="Charge relay system" evidence="5">
    <location>
        <position position="191"/>
    </location>
</feature>
<dbReference type="Proteomes" id="UP000076077">
    <property type="component" value="Chromosome"/>
</dbReference>
<dbReference type="CDD" id="cd04077">
    <property type="entry name" value="Peptidases_S8_PCSK9_ProteinaseK_like"/>
    <property type="match status" value="1"/>
</dbReference>
<dbReference type="STRING" id="252514.A3224_11705"/>
<evidence type="ECO:0000256" key="2">
    <source>
        <dbReference type="ARBA" id="ARBA00022670"/>
    </source>
</evidence>
<gene>
    <name evidence="10" type="ORF">A3224_11705</name>
</gene>
<organism evidence="10 11">
    <name type="scientific">Microbulbifer thermotolerans</name>
    <dbReference type="NCBI Taxonomy" id="252514"/>
    <lineage>
        <taxon>Bacteria</taxon>
        <taxon>Pseudomonadati</taxon>
        <taxon>Pseudomonadota</taxon>
        <taxon>Gammaproteobacteria</taxon>
        <taxon>Cellvibrionales</taxon>
        <taxon>Microbulbiferaceae</taxon>
        <taxon>Microbulbifer</taxon>
    </lineage>
</organism>